<dbReference type="AlphaFoldDB" id="R7TCV5"/>
<reference evidence="2" key="3">
    <citation type="submission" date="2015-06" db="UniProtKB">
        <authorList>
            <consortium name="EnsemblMetazoa"/>
        </authorList>
    </citation>
    <scope>IDENTIFICATION</scope>
</reference>
<dbReference type="Proteomes" id="UP000014760">
    <property type="component" value="Unassembled WGS sequence"/>
</dbReference>
<dbReference type="OrthoDB" id="445826at2759"/>
<keyword evidence="3" id="KW-1185">Reference proteome</keyword>
<dbReference type="PANTHER" id="PTHR47510:SF3">
    <property type="entry name" value="ENDO_EXONUCLEASE_PHOSPHATASE DOMAIN-CONTAINING PROTEIN"/>
    <property type="match status" value="1"/>
</dbReference>
<dbReference type="EMBL" id="KB311628">
    <property type="protein sequence ID" value="ELT88906.1"/>
    <property type="molecule type" value="Genomic_DNA"/>
</dbReference>
<proteinExistence type="predicted"/>
<dbReference type="EMBL" id="AMQN01015125">
    <property type="status" value="NOT_ANNOTATED_CDS"/>
    <property type="molecule type" value="Genomic_DNA"/>
</dbReference>
<evidence type="ECO:0000313" key="2">
    <source>
        <dbReference type="EnsemblMetazoa" id="CapteP40174"/>
    </source>
</evidence>
<name>R7TCV5_CAPTE</name>
<evidence type="ECO:0000313" key="1">
    <source>
        <dbReference type="EMBL" id="ELT88906.1"/>
    </source>
</evidence>
<gene>
    <name evidence="1" type="ORF">CAPTEDRAFT_40174</name>
</gene>
<feature type="non-terminal residue" evidence="1">
    <location>
        <position position="105"/>
    </location>
</feature>
<organism evidence="1">
    <name type="scientific">Capitella teleta</name>
    <name type="common">Polychaete worm</name>
    <dbReference type="NCBI Taxonomy" id="283909"/>
    <lineage>
        <taxon>Eukaryota</taxon>
        <taxon>Metazoa</taxon>
        <taxon>Spiralia</taxon>
        <taxon>Lophotrochozoa</taxon>
        <taxon>Annelida</taxon>
        <taxon>Polychaeta</taxon>
        <taxon>Sedentaria</taxon>
        <taxon>Scolecida</taxon>
        <taxon>Capitellidae</taxon>
        <taxon>Capitella</taxon>
    </lineage>
</organism>
<reference evidence="1 3" key="2">
    <citation type="journal article" date="2013" name="Nature">
        <title>Insights into bilaterian evolution from three spiralian genomes.</title>
        <authorList>
            <person name="Simakov O."/>
            <person name="Marletaz F."/>
            <person name="Cho S.J."/>
            <person name="Edsinger-Gonzales E."/>
            <person name="Havlak P."/>
            <person name="Hellsten U."/>
            <person name="Kuo D.H."/>
            <person name="Larsson T."/>
            <person name="Lv J."/>
            <person name="Arendt D."/>
            <person name="Savage R."/>
            <person name="Osoegawa K."/>
            <person name="de Jong P."/>
            <person name="Grimwood J."/>
            <person name="Chapman J.A."/>
            <person name="Shapiro H."/>
            <person name="Aerts A."/>
            <person name="Otillar R.P."/>
            <person name="Terry A.Y."/>
            <person name="Boore J.L."/>
            <person name="Grigoriev I.V."/>
            <person name="Lindberg D.R."/>
            <person name="Seaver E.C."/>
            <person name="Weisblat D.A."/>
            <person name="Putnam N.H."/>
            <person name="Rokhsar D.S."/>
        </authorList>
    </citation>
    <scope>NUCLEOTIDE SEQUENCE</scope>
    <source>
        <strain evidence="1 3">I ESC-2004</strain>
    </source>
</reference>
<dbReference type="HOGENOM" id="CLU_118269_2_0_1"/>
<feature type="non-terminal residue" evidence="1">
    <location>
        <position position="1"/>
    </location>
</feature>
<accession>R7TCV5</accession>
<evidence type="ECO:0000313" key="3">
    <source>
        <dbReference type="Proteomes" id="UP000014760"/>
    </source>
</evidence>
<protein>
    <recommendedName>
        <fullName evidence="4">Reverse transcriptase domain-containing protein</fullName>
    </recommendedName>
</protein>
<dbReference type="PANTHER" id="PTHR47510">
    <property type="entry name" value="REVERSE TRANSCRIPTASE DOMAIN-CONTAINING PROTEIN"/>
    <property type="match status" value="1"/>
</dbReference>
<sequence>VVAEEISDCIKHLKDGSSGHDQIKPEIIKYSREALLNPVTYIFNLSIEQGHVPSALKKANITPVFKSGDPQFANNYRPVLPTFNKILERLIFNRLYKFIEDTNII</sequence>
<reference evidence="3" key="1">
    <citation type="submission" date="2012-12" db="EMBL/GenBank/DDBJ databases">
        <authorList>
            <person name="Hellsten U."/>
            <person name="Grimwood J."/>
            <person name="Chapman J.A."/>
            <person name="Shapiro H."/>
            <person name="Aerts A."/>
            <person name="Otillar R.P."/>
            <person name="Terry A.Y."/>
            <person name="Boore J.L."/>
            <person name="Simakov O."/>
            <person name="Marletaz F."/>
            <person name="Cho S.-J."/>
            <person name="Edsinger-Gonzales E."/>
            <person name="Havlak P."/>
            <person name="Kuo D.-H."/>
            <person name="Larsson T."/>
            <person name="Lv J."/>
            <person name="Arendt D."/>
            <person name="Savage R."/>
            <person name="Osoegawa K."/>
            <person name="de Jong P."/>
            <person name="Lindberg D.R."/>
            <person name="Seaver E.C."/>
            <person name="Weisblat D.A."/>
            <person name="Putnam N.H."/>
            <person name="Grigoriev I.V."/>
            <person name="Rokhsar D.S."/>
        </authorList>
    </citation>
    <scope>NUCLEOTIDE SEQUENCE</scope>
    <source>
        <strain evidence="3">I ESC-2004</strain>
    </source>
</reference>
<dbReference type="STRING" id="283909.R7TCV5"/>
<dbReference type="EnsemblMetazoa" id="CapteT40174">
    <property type="protein sequence ID" value="CapteP40174"/>
    <property type="gene ID" value="CapteG40174"/>
</dbReference>
<evidence type="ECO:0008006" key="4">
    <source>
        <dbReference type="Google" id="ProtNLM"/>
    </source>
</evidence>